<proteinExistence type="predicted"/>
<organism evidence="1 2">
    <name type="scientific">Hydra vulgaris</name>
    <name type="common">Hydra</name>
    <name type="synonym">Hydra attenuata</name>
    <dbReference type="NCBI Taxonomy" id="6087"/>
    <lineage>
        <taxon>Eukaryota</taxon>
        <taxon>Metazoa</taxon>
        <taxon>Cnidaria</taxon>
        <taxon>Hydrozoa</taxon>
        <taxon>Hydroidolina</taxon>
        <taxon>Anthoathecata</taxon>
        <taxon>Aplanulata</taxon>
        <taxon>Hydridae</taxon>
        <taxon>Hydra</taxon>
    </lineage>
</organism>
<reference evidence="2" key="1">
    <citation type="submission" date="2025-08" db="UniProtKB">
        <authorList>
            <consortium name="RefSeq"/>
        </authorList>
    </citation>
    <scope>IDENTIFICATION</scope>
</reference>
<gene>
    <name evidence="2" type="primary">LOC136080991</name>
</gene>
<dbReference type="GeneID" id="136080991"/>
<evidence type="ECO:0000313" key="2">
    <source>
        <dbReference type="RefSeq" id="XP_065654410.1"/>
    </source>
</evidence>
<name>A0ABM4BYV0_HYDVU</name>
<keyword evidence="1" id="KW-1185">Reference proteome</keyword>
<sequence length="129" mass="14868">MTNIFSNANKSMDSNVLEIIYGPKYTIEQYELLVSCSESPAARLFLLHFPKKLGRTYLGKTTTYIMSQLFTNSLMSKINMDRRRNLVKLPFRKFFICKVAVEFIIHNFPNTPLAQAYNANASYFKPHSG</sequence>
<evidence type="ECO:0000313" key="1">
    <source>
        <dbReference type="Proteomes" id="UP001652625"/>
    </source>
</evidence>
<dbReference type="RefSeq" id="XP_065654410.1">
    <property type="nucleotide sequence ID" value="XM_065798338.1"/>
</dbReference>
<protein>
    <submittedName>
        <fullName evidence="2">Uncharacterized protein LOC136080991</fullName>
    </submittedName>
</protein>
<dbReference type="Proteomes" id="UP001652625">
    <property type="component" value="Chromosome 06"/>
</dbReference>
<accession>A0ABM4BYV0</accession>